<reference evidence="6 7" key="1">
    <citation type="submission" date="2020-08" db="EMBL/GenBank/DDBJ databases">
        <title>Sequencing the genomes of 1000 actinobacteria strains.</title>
        <authorList>
            <person name="Klenk H.-P."/>
        </authorList>
    </citation>
    <scope>NUCLEOTIDE SEQUENCE [LARGE SCALE GENOMIC DNA]</scope>
    <source>
        <strain evidence="6 7">DSM 105498</strain>
    </source>
</reference>
<evidence type="ECO:0000256" key="4">
    <source>
        <dbReference type="SAM" id="MobiDB-lite"/>
    </source>
</evidence>
<evidence type="ECO:0000259" key="5">
    <source>
        <dbReference type="PROSITE" id="PS51071"/>
    </source>
</evidence>
<dbReference type="GO" id="GO:0097367">
    <property type="term" value="F:carbohydrate derivative binding"/>
    <property type="evidence" value="ECO:0007669"/>
    <property type="project" value="InterPro"/>
</dbReference>
<proteinExistence type="predicted"/>
<feature type="domain" description="HTH rpiR-type" evidence="5">
    <location>
        <begin position="20"/>
        <end position="96"/>
    </location>
</feature>
<accession>A0A7W4VWS1</accession>
<organism evidence="6 7">
    <name type="scientific">Nocardioides soli</name>
    <dbReference type="NCBI Taxonomy" id="1036020"/>
    <lineage>
        <taxon>Bacteria</taxon>
        <taxon>Bacillati</taxon>
        <taxon>Actinomycetota</taxon>
        <taxon>Actinomycetes</taxon>
        <taxon>Propionibacteriales</taxon>
        <taxon>Nocardioidaceae</taxon>
        <taxon>Nocardioides</taxon>
    </lineage>
</organism>
<dbReference type="InterPro" id="IPR009057">
    <property type="entry name" value="Homeodomain-like_sf"/>
</dbReference>
<dbReference type="InterPro" id="IPR047640">
    <property type="entry name" value="RpiR-like"/>
</dbReference>
<sequence length="303" mass="32901">MTMPDADTTPAGGDADGPPASVRRAVQQSMERLSNSERKVARALLAGYPGSGLTTVADLAAAAGVSPPTVIRFTARLGYDGYPQLQRAIVHEVNEGMGSPLAQYGDTRRSEGEEVLDHAVRTIQSSLERSFSELSSWDFKRVVRLLSDESREIRVVGGRFSRLLADYLSSHLHLLRGRVQLMSEPGLERLAAIADAGPSTLLVVFDYRRYDEAVGQFAVDMKSRGSSVVLLTDNWLSPVAKIADVVLTSRVEAPSPFDSLVPAMALTEALIAALTDAVGDRGRERLERLEAFDPQARHLEDQA</sequence>
<keyword evidence="1" id="KW-0805">Transcription regulation</keyword>
<dbReference type="AlphaFoldDB" id="A0A7W4VWS1"/>
<dbReference type="CDD" id="cd05013">
    <property type="entry name" value="SIS_RpiR"/>
    <property type="match status" value="1"/>
</dbReference>
<dbReference type="Pfam" id="PF01418">
    <property type="entry name" value="HTH_6"/>
    <property type="match status" value="1"/>
</dbReference>
<dbReference type="SUPFAM" id="SSF53697">
    <property type="entry name" value="SIS domain"/>
    <property type="match status" value="1"/>
</dbReference>
<dbReference type="SUPFAM" id="SSF46689">
    <property type="entry name" value="Homeodomain-like"/>
    <property type="match status" value="1"/>
</dbReference>
<dbReference type="InterPro" id="IPR046348">
    <property type="entry name" value="SIS_dom_sf"/>
</dbReference>
<evidence type="ECO:0000256" key="3">
    <source>
        <dbReference type="ARBA" id="ARBA00023163"/>
    </source>
</evidence>
<feature type="region of interest" description="Disordered" evidence="4">
    <location>
        <begin position="1"/>
        <end position="34"/>
    </location>
</feature>
<dbReference type="Pfam" id="PF01380">
    <property type="entry name" value="SIS"/>
    <property type="match status" value="1"/>
</dbReference>
<comment type="caution">
    <text evidence="6">The sequence shown here is derived from an EMBL/GenBank/DDBJ whole genome shotgun (WGS) entry which is preliminary data.</text>
</comment>
<dbReference type="EMBL" id="JACHWR010000002">
    <property type="protein sequence ID" value="MBB3043150.1"/>
    <property type="molecule type" value="Genomic_DNA"/>
</dbReference>
<dbReference type="InterPro" id="IPR001347">
    <property type="entry name" value="SIS_dom"/>
</dbReference>
<dbReference type="InterPro" id="IPR035472">
    <property type="entry name" value="RpiR-like_SIS"/>
</dbReference>
<dbReference type="PROSITE" id="PS51071">
    <property type="entry name" value="HTH_RPIR"/>
    <property type="match status" value="1"/>
</dbReference>
<dbReference type="InterPro" id="IPR036388">
    <property type="entry name" value="WH-like_DNA-bd_sf"/>
</dbReference>
<evidence type="ECO:0000313" key="7">
    <source>
        <dbReference type="Proteomes" id="UP000589626"/>
    </source>
</evidence>
<dbReference type="InterPro" id="IPR000281">
    <property type="entry name" value="HTH_RpiR"/>
</dbReference>
<evidence type="ECO:0000256" key="2">
    <source>
        <dbReference type="ARBA" id="ARBA00023125"/>
    </source>
</evidence>
<dbReference type="Gene3D" id="1.10.10.10">
    <property type="entry name" value="Winged helix-like DNA-binding domain superfamily/Winged helix DNA-binding domain"/>
    <property type="match status" value="1"/>
</dbReference>
<gene>
    <name evidence="6" type="ORF">FHU40_002968</name>
</gene>
<dbReference type="PANTHER" id="PTHR30514:SF18">
    <property type="entry name" value="RPIR-FAMILY TRANSCRIPTIONAL REGULATOR"/>
    <property type="match status" value="1"/>
</dbReference>
<keyword evidence="2 6" id="KW-0238">DNA-binding</keyword>
<dbReference type="GO" id="GO:1901135">
    <property type="term" value="P:carbohydrate derivative metabolic process"/>
    <property type="evidence" value="ECO:0007669"/>
    <property type="project" value="InterPro"/>
</dbReference>
<keyword evidence="7" id="KW-1185">Reference proteome</keyword>
<dbReference type="GO" id="GO:0003700">
    <property type="term" value="F:DNA-binding transcription factor activity"/>
    <property type="evidence" value="ECO:0007669"/>
    <property type="project" value="InterPro"/>
</dbReference>
<feature type="compositionally biased region" description="Low complexity" evidence="4">
    <location>
        <begin position="1"/>
        <end position="20"/>
    </location>
</feature>
<evidence type="ECO:0000313" key="6">
    <source>
        <dbReference type="EMBL" id="MBB3043150.1"/>
    </source>
</evidence>
<evidence type="ECO:0000256" key="1">
    <source>
        <dbReference type="ARBA" id="ARBA00023015"/>
    </source>
</evidence>
<protein>
    <submittedName>
        <fullName evidence="6">DNA-binding MurR/RpiR family transcriptional regulator</fullName>
    </submittedName>
</protein>
<name>A0A7W4VWS1_9ACTN</name>
<dbReference type="GO" id="GO:0003677">
    <property type="term" value="F:DNA binding"/>
    <property type="evidence" value="ECO:0007669"/>
    <property type="project" value="UniProtKB-KW"/>
</dbReference>
<dbReference type="Gene3D" id="3.40.50.10490">
    <property type="entry name" value="Glucose-6-phosphate isomerase like protein, domain 1"/>
    <property type="match status" value="1"/>
</dbReference>
<dbReference type="PANTHER" id="PTHR30514">
    <property type="entry name" value="GLUCOKINASE"/>
    <property type="match status" value="1"/>
</dbReference>
<dbReference type="Proteomes" id="UP000589626">
    <property type="component" value="Unassembled WGS sequence"/>
</dbReference>
<keyword evidence="3" id="KW-0804">Transcription</keyword>